<keyword evidence="5" id="KW-1185">Reference proteome</keyword>
<evidence type="ECO:0000313" key="3">
    <source>
        <dbReference type="EMBL" id="MBR7620899.1"/>
    </source>
</evidence>
<dbReference type="AlphaFoldDB" id="A0A941HWH2"/>
<evidence type="ECO:0000256" key="1">
    <source>
        <dbReference type="ARBA" id="ARBA00010282"/>
    </source>
</evidence>
<dbReference type="SUPFAM" id="SSF82649">
    <property type="entry name" value="SufE/NifU"/>
    <property type="match status" value="1"/>
</dbReference>
<evidence type="ECO:0000313" key="4">
    <source>
        <dbReference type="EMBL" id="QQZ49640.1"/>
    </source>
</evidence>
<evidence type="ECO:0000313" key="5">
    <source>
        <dbReference type="Proteomes" id="UP000622580"/>
    </source>
</evidence>
<organism evidence="3 5">
    <name type="scientific">Phenylobacterium glaciei</name>
    <dbReference type="NCBI Taxonomy" id="2803784"/>
    <lineage>
        <taxon>Bacteria</taxon>
        <taxon>Pseudomonadati</taxon>
        <taxon>Pseudomonadota</taxon>
        <taxon>Alphaproteobacteria</taxon>
        <taxon>Caulobacterales</taxon>
        <taxon>Caulobacteraceae</taxon>
        <taxon>Phenylobacterium</taxon>
    </lineage>
</organism>
<comment type="similarity">
    <text evidence="1">Belongs to the SufE family.</text>
</comment>
<dbReference type="EMBL" id="CP068570">
    <property type="protein sequence ID" value="QQZ49640.1"/>
    <property type="molecule type" value="Genomic_DNA"/>
</dbReference>
<reference evidence="3" key="2">
    <citation type="submission" date="2021-04" db="EMBL/GenBank/DDBJ databases">
        <title>Draft genome assembly of strain Phenylobacterium sp. 20VBR1 using MiniION and Illumina platforms.</title>
        <authorList>
            <person name="Thomas F.A."/>
            <person name="Krishnan K.P."/>
            <person name="Sinha R.K."/>
        </authorList>
    </citation>
    <scope>NUCLEOTIDE SEQUENCE</scope>
    <source>
        <strain evidence="3">20VBR1</strain>
    </source>
</reference>
<feature type="domain" description="Fe-S metabolism associated" evidence="2">
    <location>
        <begin position="13"/>
        <end position="133"/>
    </location>
</feature>
<protein>
    <submittedName>
        <fullName evidence="3">SufE family protein</fullName>
    </submittedName>
</protein>
<dbReference type="PANTHER" id="PTHR43597">
    <property type="entry name" value="SULFUR ACCEPTOR PROTEIN CSDE"/>
    <property type="match status" value="1"/>
</dbReference>
<gene>
    <name evidence="3" type="ORF">JKL49_16000</name>
    <name evidence="4" type="ORF">JKL49_22565</name>
</gene>
<name>A0A941HWH2_9CAUL</name>
<dbReference type="Proteomes" id="UP000622580">
    <property type="component" value="Unassembled WGS sequence"/>
</dbReference>
<dbReference type="InterPro" id="IPR003808">
    <property type="entry name" value="Fe-S_metab-assoc_dom"/>
</dbReference>
<accession>A0A941HWH2</accession>
<proteinExistence type="inferred from homology"/>
<dbReference type="PANTHER" id="PTHR43597:SF5">
    <property type="entry name" value="SUFE-LIKE PROTEIN 2, CHLOROPLASTIC"/>
    <property type="match status" value="1"/>
</dbReference>
<reference evidence="4" key="1">
    <citation type="submission" date="2021-01" db="EMBL/GenBank/DDBJ databases">
        <title>Genome sequence of Phenylobacterium sp. 20VBR1 isolated from a valley glaceir, Ny-Alesund, Svalbard.</title>
        <authorList>
            <person name="Thomas F.A."/>
            <person name="Krishnan K.P."/>
            <person name="Sinha R.K."/>
        </authorList>
    </citation>
    <scope>NUCLEOTIDE SEQUENCE</scope>
    <source>
        <strain evidence="4">20VBR1</strain>
    </source>
</reference>
<dbReference type="Pfam" id="PF02657">
    <property type="entry name" value="SufE"/>
    <property type="match status" value="1"/>
</dbReference>
<dbReference type="RefSeq" id="WP_215341616.1">
    <property type="nucleotide sequence ID" value="NZ_JAGSGD010000001.1"/>
</dbReference>
<sequence length="139" mass="15441">MRTIEDDLADLISEFDLLEDWEERYRYVIDLGKDLAPLTDPERSEANKVRGCASQVWVVTEPHADRTVTFRGDSDAHIVRGLIAVVLRLYSGKTPAAIRDFDAKAAFEQLGLSGHLSAQRSNGLASMVGRIRRDAEALA</sequence>
<evidence type="ECO:0000259" key="2">
    <source>
        <dbReference type="Pfam" id="PF02657"/>
    </source>
</evidence>
<dbReference type="Gene3D" id="3.90.1010.10">
    <property type="match status" value="1"/>
</dbReference>
<dbReference type="EMBL" id="JAGSGD010000001">
    <property type="protein sequence ID" value="MBR7620899.1"/>
    <property type="molecule type" value="Genomic_DNA"/>
</dbReference>